<dbReference type="OrthoDB" id="9775903at2"/>
<dbReference type="NCBIfam" id="TIGR00765">
    <property type="entry name" value="yihY_not_rbn"/>
    <property type="match status" value="1"/>
</dbReference>
<accession>A0A248TEA3</accession>
<name>A0A248TEA3_9BACI</name>
<dbReference type="Proteomes" id="UP000215137">
    <property type="component" value="Chromosome"/>
</dbReference>
<evidence type="ECO:0000256" key="2">
    <source>
        <dbReference type="ARBA" id="ARBA00022475"/>
    </source>
</evidence>
<evidence type="ECO:0000256" key="1">
    <source>
        <dbReference type="ARBA" id="ARBA00004651"/>
    </source>
</evidence>
<dbReference type="KEGG" id="bko:CKF48_03705"/>
<evidence type="ECO:0000313" key="8">
    <source>
        <dbReference type="Proteomes" id="UP000215137"/>
    </source>
</evidence>
<dbReference type="EMBL" id="CP022983">
    <property type="protein sequence ID" value="ASV66504.1"/>
    <property type="molecule type" value="Genomic_DNA"/>
</dbReference>
<evidence type="ECO:0000256" key="5">
    <source>
        <dbReference type="ARBA" id="ARBA00023136"/>
    </source>
</evidence>
<evidence type="ECO:0000313" key="7">
    <source>
        <dbReference type="EMBL" id="ASV66504.1"/>
    </source>
</evidence>
<dbReference type="RefSeq" id="WP_095370079.1">
    <property type="nucleotide sequence ID" value="NZ_CANMJM010000007.1"/>
</dbReference>
<keyword evidence="2" id="KW-1003">Cell membrane</keyword>
<dbReference type="PANTHER" id="PTHR30213:SF0">
    <property type="entry name" value="UPF0761 MEMBRANE PROTEIN YIHY"/>
    <property type="match status" value="1"/>
</dbReference>
<keyword evidence="4 6" id="KW-1133">Transmembrane helix</keyword>
<protein>
    <submittedName>
        <fullName evidence="7">Ribonuclease</fullName>
    </submittedName>
</protein>
<dbReference type="PANTHER" id="PTHR30213">
    <property type="entry name" value="INNER MEMBRANE PROTEIN YHJD"/>
    <property type="match status" value="1"/>
</dbReference>
<dbReference type="PIRSF" id="PIRSF035875">
    <property type="entry name" value="RNase_BN"/>
    <property type="match status" value="1"/>
</dbReference>
<gene>
    <name evidence="7" type="ORF">CKF48_03705</name>
</gene>
<dbReference type="AlphaFoldDB" id="A0A248TEA3"/>
<feature type="transmembrane region" description="Helical" evidence="6">
    <location>
        <begin position="127"/>
        <end position="149"/>
    </location>
</feature>
<dbReference type="Pfam" id="PF03631">
    <property type="entry name" value="Virul_fac_BrkB"/>
    <property type="match status" value="1"/>
</dbReference>
<organism evidence="7 8">
    <name type="scientific">Cytobacillus kochii</name>
    <dbReference type="NCBI Taxonomy" id="859143"/>
    <lineage>
        <taxon>Bacteria</taxon>
        <taxon>Bacillati</taxon>
        <taxon>Bacillota</taxon>
        <taxon>Bacilli</taxon>
        <taxon>Bacillales</taxon>
        <taxon>Bacillaceae</taxon>
        <taxon>Cytobacillus</taxon>
    </lineage>
</organism>
<feature type="transmembrane region" description="Helical" evidence="6">
    <location>
        <begin position="204"/>
        <end position="225"/>
    </location>
</feature>
<dbReference type="GO" id="GO:0005886">
    <property type="term" value="C:plasma membrane"/>
    <property type="evidence" value="ECO:0007669"/>
    <property type="project" value="UniProtKB-SubCell"/>
</dbReference>
<proteinExistence type="predicted"/>
<evidence type="ECO:0000256" key="4">
    <source>
        <dbReference type="ARBA" id="ARBA00022989"/>
    </source>
</evidence>
<sequence>MKQVTTFGKELWEQIDKDDVFGVAAQLAYFFLLSLFPLLIVLISLLPYLPITQEDIFAIVRDFAPKEIMSLLEDNLSAVTTKNGALLSIGIIGTLWSASAAINGIMRAFNKAYDVVESRSFIVARGIAMLLTISMVFVFLVALLLPVFGRQIGLFIFDAFGLTEQFLSIWNALRWLASPLIIFIIFSGLYWFAPNKRLTNVTVIPGSLFATIGWILSSYAFSYYVSNFGNYSATYGSIGGIIILMIWFYLTGIIIMIGGEINALLNKYSKVKNT</sequence>
<keyword evidence="3 6" id="KW-0812">Transmembrane</keyword>
<evidence type="ECO:0000256" key="6">
    <source>
        <dbReference type="SAM" id="Phobius"/>
    </source>
</evidence>
<feature type="transmembrane region" description="Helical" evidence="6">
    <location>
        <begin position="85"/>
        <end position="106"/>
    </location>
</feature>
<evidence type="ECO:0000256" key="3">
    <source>
        <dbReference type="ARBA" id="ARBA00022692"/>
    </source>
</evidence>
<dbReference type="GeneID" id="97215182"/>
<keyword evidence="5 6" id="KW-0472">Membrane</keyword>
<reference evidence="7 8" key="1">
    <citation type="submission" date="2017-08" db="EMBL/GenBank/DDBJ databases">
        <title>Complete Genome Sequence of Bacillus kochii Oregon-R-modENCODE STRAIN BDGP4, isolated from Drosophila melanogaster gut.</title>
        <authorList>
            <person name="Wan K.H."/>
            <person name="Yu C."/>
            <person name="Park S."/>
            <person name="Hammonds A.S."/>
            <person name="Booth B.W."/>
            <person name="Celniker S.E."/>
        </authorList>
    </citation>
    <scope>NUCLEOTIDE SEQUENCE [LARGE SCALE GENOMIC DNA]</scope>
    <source>
        <strain evidence="7 8">BDGP4</strain>
    </source>
</reference>
<dbReference type="InterPro" id="IPR017039">
    <property type="entry name" value="Virul_fac_BrkB"/>
</dbReference>
<feature type="transmembrane region" description="Helical" evidence="6">
    <location>
        <begin position="169"/>
        <end position="192"/>
    </location>
</feature>
<keyword evidence="8" id="KW-1185">Reference proteome</keyword>
<feature type="transmembrane region" description="Helical" evidence="6">
    <location>
        <begin position="20"/>
        <end position="46"/>
    </location>
</feature>
<comment type="subcellular location">
    <subcellularLocation>
        <location evidence="1">Cell membrane</location>
        <topology evidence="1">Multi-pass membrane protein</topology>
    </subcellularLocation>
</comment>
<feature type="transmembrane region" description="Helical" evidence="6">
    <location>
        <begin position="237"/>
        <end position="265"/>
    </location>
</feature>